<protein>
    <recommendedName>
        <fullName evidence="4">PPE family domain-containing protein</fullName>
    </recommendedName>
</protein>
<dbReference type="RefSeq" id="WP_409548118.1">
    <property type="nucleotide sequence ID" value="NZ_JBKBDE010000001.1"/>
</dbReference>
<sequence>MGLPPIADQKPAEEPPPEGQPGQQPPANPMDPSALISPVTDALSSLGSGLFEGVDPTTMLQSISKMFDSTGGSMSKSVSSAGDAWQGASGTAAAAKTTAAISDGAEVGSQSDALRASLSAAATNVGQARVRLIEIITEFAATIAAIGPMIIFPWGWAAAIAAANKAIATTAEVMTELQTSLATQAAQVTTAGAPVGITAAPEGASSLAGLASLMPMAMKGAEAGVQAGTGAASAASQAAANPAIDPLDPAAADAAEAEGGPAIAGAGMGAGGGGGGGIGSGALAPRSLPMSSMLQAESASAPAQSAVPRVGGAGAPGMMGGAPMGAMGAGQGANASSSNNHTSASFLHTTDQGSEIVGDLGTAAPPVLGEADPYQTPDVELRI</sequence>
<dbReference type="Proteomes" id="UP001635817">
    <property type="component" value="Unassembled WGS sequence"/>
</dbReference>
<evidence type="ECO:0008006" key="4">
    <source>
        <dbReference type="Google" id="ProtNLM"/>
    </source>
</evidence>
<reference evidence="2 3" key="1">
    <citation type="submission" date="2024-12" db="EMBL/GenBank/DDBJ databases">
        <title>The coexistence of Mycolicibacterium septicum and Mycolicibacterium nivoides in clinical samples.</title>
        <authorList>
            <person name="Wang C."/>
            <person name="Feng Y."/>
            <person name="Zong Z."/>
        </authorList>
    </citation>
    <scope>NUCLEOTIDE SEQUENCE [LARGE SCALE GENOMIC DNA]</scope>
    <source>
        <strain evidence="2 3">120310</strain>
    </source>
</reference>
<proteinExistence type="predicted"/>
<dbReference type="EMBL" id="JBKBDE010000001">
    <property type="protein sequence ID" value="MFN6549046.1"/>
    <property type="molecule type" value="Genomic_DNA"/>
</dbReference>
<evidence type="ECO:0000256" key="1">
    <source>
        <dbReference type="SAM" id="MobiDB-lite"/>
    </source>
</evidence>
<organism evidence="2 3">
    <name type="scientific">Mycolicibacterium septicum</name>
    <dbReference type="NCBI Taxonomy" id="98668"/>
    <lineage>
        <taxon>Bacteria</taxon>
        <taxon>Bacillati</taxon>
        <taxon>Actinomycetota</taxon>
        <taxon>Actinomycetes</taxon>
        <taxon>Mycobacteriales</taxon>
        <taxon>Mycobacteriaceae</taxon>
        <taxon>Mycolicibacterium</taxon>
    </lineage>
</organism>
<feature type="compositionally biased region" description="Pro residues" evidence="1">
    <location>
        <begin position="17"/>
        <end position="29"/>
    </location>
</feature>
<gene>
    <name evidence="2" type="ORF">ACK4CP_01470</name>
</gene>
<keyword evidence="3" id="KW-1185">Reference proteome</keyword>
<feature type="region of interest" description="Disordered" evidence="1">
    <location>
        <begin position="361"/>
        <end position="383"/>
    </location>
</feature>
<evidence type="ECO:0000313" key="2">
    <source>
        <dbReference type="EMBL" id="MFN6549046.1"/>
    </source>
</evidence>
<evidence type="ECO:0000313" key="3">
    <source>
        <dbReference type="Proteomes" id="UP001635817"/>
    </source>
</evidence>
<comment type="caution">
    <text evidence="2">The sequence shown here is derived from an EMBL/GenBank/DDBJ whole genome shotgun (WGS) entry which is preliminary data.</text>
</comment>
<accession>A0ABW9LM24</accession>
<feature type="region of interest" description="Disordered" evidence="1">
    <location>
        <begin position="1"/>
        <end position="35"/>
    </location>
</feature>
<name>A0ABW9LM24_9MYCO</name>